<evidence type="ECO:0000256" key="6">
    <source>
        <dbReference type="ARBA" id="ARBA00023212"/>
    </source>
</evidence>
<name>A0ABN8QH73_9CNID</name>
<sequence length="397" mass="44249">MADSDDERRKLVVNQPYDEALEVNDEEDVASTFTPSPRPPGPKTVGGYNPAIGSISMNDQSDDEFDHDDLVESKDAPGGYARPQEPGGKERPGRPTGQEVLSKQTNDDDDDDEGDDQSDSTEDDDDDEDTHGTALEGAYDPADYEHLHVSQEIKELFQYITRYTPQTIDLEHKLKPFNPDFIPAVGDIDAFLKVTRPDGKPETLGLVVLDEPIAKQSDPTVLDLTIRTISKQTNVKAMTVRSIEDPEKNPKAVDNWIDSIRELHRQKPAPTVHYQRNMPDIEFLMQEWPAEFEELLNQVGLPTADLDVELNQYVDLVCGILDIPVHSNRIHALHVLFTLFSEFKNSQHFNQLAKDNQLSNDLQLDGGNDDLNIGGVAAATEHMTLSGGEAQTMSFDD</sequence>
<protein>
    <recommendedName>
        <fullName evidence="3">Intraflagellar transport protein 46 homolog</fullName>
    </recommendedName>
</protein>
<comment type="similarity">
    <text evidence="2">Belongs to the IFT46 family.</text>
</comment>
<gene>
    <name evidence="9" type="ORF">PLOB_00006068</name>
</gene>
<evidence type="ECO:0000313" key="9">
    <source>
        <dbReference type="EMBL" id="CAH3163961.1"/>
    </source>
</evidence>
<comment type="caution">
    <text evidence="9">The sequence shown here is derived from an EMBL/GenBank/DDBJ whole genome shotgun (WGS) entry which is preliminary data.</text>
</comment>
<feature type="compositionally biased region" description="Acidic residues" evidence="8">
    <location>
        <begin position="19"/>
        <end position="29"/>
    </location>
</feature>
<dbReference type="EMBL" id="CALNXK010000127">
    <property type="protein sequence ID" value="CAH3163961.1"/>
    <property type="molecule type" value="Genomic_DNA"/>
</dbReference>
<keyword evidence="4" id="KW-0963">Cytoplasm</keyword>
<keyword evidence="5" id="KW-0969">Cilium</keyword>
<dbReference type="Pfam" id="PF12317">
    <property type="entry name" value="IFT46_B_C"/>
    <property type="match status" value="1"/>
</dbReference>
<evidence type="ECO:0000256" key="7">
    <source>
        <dbReference type="ARBA" id="ARBA00023273"/>
    </source>
</evidence>
<evidence type="ECO:0000256" key="5">
    <source>
        <dbReference type="ARBA" id="ARBA00023069"/>
    </source>
</evidence>
<feature type="region of interest" description="Disordered" evidence="8">
    <location>
        <begin position="1"/>
        <end position="142"/>
    </location>
</feature>
<dbReference type="InterPro" id="IPR022088">
    <property type="entry name" value="Intraflagellar_transp_cmplxB"/>
</dbReference>
<reference evidence="9 10" key="1">
    <citation type="submission" date="2022-05" db="EMBL/GenBank/DDBJ databases">
        <authorList>
            <consortium name="Genoscope - CEA"/>
            <person name="William W."/>
        </authorList>
    </citation>
    <scope>NUCLEOTIDE SEQUENCE [LARGE SCALE GENOMIC DNA]</scope>
</reference>
<dbReference type="PANTHER" id="PTHR13376:SF0">
    <property type="entry name" value="INTRAFLAGELLAR TRANSPORT PROTEIN 46 HOMOLOG"/>
    <property type="match status" value="1"/>
</dbReference>
<keyword evidence="7" id="KW-0966">Cell projection</keyword>
<evidence type="ECO:0000256" key="8">
    <source>
        <dbReference type="SAM" id="MobiDB-lite"/>
    </source>
</evidence>
<dbReference type="Proteomes" id="UP001159405">
    <property type="component" value="Unassembled WGS sequence"/>
</dbReference>
<evidence type="ECO:0000256" key="1">
    <source>
        <dbReference type="ARBA" id="ARBA00004120"/>
    </source>
</evidence>
<feature type="compositionally biased region" description="Acidic residues" evidence="8">
    <location>
        <begin position="107"/>
        <end position="129"/>
    </location>
</feature>
<organism evidence="9 10">
    <name type="scientific">Porites lobata</name>
    <dbReference type="NCBI Taxonomy" id="104759"/>
    <lineage>
        <taxon>Eukaryota</taxon>
        <taxon>Metazoa</taxon>
        <taxon>Cnidaria</taxon>
        <taxon>Anthozoa</taxon>
        <taxon>Hexacorallia</taxon>
        <taxon>Scleractinia</taxon>
        <taxon>Fungiina</taxon>
        <taxon>Poritidae</taxon>
        <taxon>Porites</taxon>
    </lineage>
</organism>
<keyword evidence="10" id="KW-1185">Reference proteome</keyword>
<evidence type="ECO:0000256" key="2">
    <source>
        <dbReference type="ARBA" id="ARBA00007700"/>
    </source>
</evidence>
<comment type="subcellular location">
    <subcellularLocation>
        <location evidence="1">Cytoplasm</location>
        <location evidence="1">Cytoskeleton</location>
        <location evidence="1">Cilium basal body</location>
    </subcellularLocation>
</comment>
<evidence type="ECO:0000256" key="4">
    <source>
        <dbReference type="ARBA" id="ARBA00022490"/>
    </source>
</evidence>
<accession>A0ABN8QH73</accession>
<keyword evidence="6" id="KW-0206">Cytoskeleton</keyword>
<proteinExistence type="inferred from homology"/>
<evidence type="ECO:0000313" key="10">
    <source>
        <dbReference type="Proteomes" id="UP001159405"/>
    </source>
</evidence>
<evidence type="ECO:0000256" key="3">
    <source>
        <dbReference type="ARBA" id="ARBA00017206"/>
    </source>
</evidence>
<feature type="compositionally biased region" description="Basic and acidic residues" evidence="8">
    <location>
        <begin position="1"/>
        <end position="10"/>
    </location>
</feature>
<dbReference type="PANTHER" id="PTHR13376">
    <property type="entry name" value="INTRAFLAGELLAR TRANSPORT PROTEIN 46 HOMOLOG"/>
    <property type="match status" value="1"/>
</dbReference>